<evidence type="ECO:0000313" key="2">
    <source>
        <dbReference type="Proteomes" id="UP001607303"/>
    </source>
</evidence>
<comment type="caution">
    <text evidence="1">The sequence shown here is derived from an EMBL/GenBank/DDBJ whole genome shotgun (WGS) entry which is preliminary data.</text>
</comment>
<accession>A0ABD2AWC1</accession>
<dbReference type="Proteomes" id="UP001607303">
    <property type="component" value="Unassembled WGS sequence"/>
</dbReference>
<sequence length="277" mass="32118">MGSLEVLSKWNLNRTRLCLIEYVQARVSKQAIKRRCKQRDFNTRLASSSAIIQKDRQDVKGDMALTNEDAILLLVEVERARAQGCRFSVSGQRAPVYGIMIDRETSVGGMEVEKEEEEAKEDERCDGCERRCKRNEARRDAFRDPFTRLETLLLRRAHVYNNEETYYSRNPNVILVSFMQIELMARGQTRQNFNSTFCEIALNAKVCLRMETHLEQQRTKVYFDQAVNVSTNFPETLLLKAVGKLSTARTVRATYTGREQNEIEARYRHLYPLAMLA</sequence>
<dbReference type="EMBL" id="JAYRBN010000112">
    <property type="protein sequence ID" value="KAL2724597.1"/>
    <property type="molecule type" value="Genomic_DNA"/>
</dbReference>
<proteinExistence type="predicted"/>
<name>A0ABD2AWC1_VESMC</name>
<dbReference type="AlphaFoldDB" id="A0ABD2AWC1"/>
<gene>
    <name evidence="1" type="ORF">V1477_018458</name>
</gene>
<evidence type="ECO:0000313" key="1">
    <source>
        <dbReference type="EMBL" id="KAL2724597.1"/>
    </source>
</evidence>
<keyword evidence="2" id="KW-1185">Reference proteome</keyword>
<reference evidence="1 2" key="1">
    <citation type="journal article" date="2024" name="Ann. Entomol. Soc. Am.">
        <title>Genomic analyses of the southern and eastern yellowjacket wasps (Hymenoptera: Vespidae) reveal evolutionary signatures of social life.</title>
        <authorList>
            <person name="Catto M.A."/>
            <person name="Caine P.B."/>
            <person name="Orr S.E."/>
            <person name="Hunt B.G."/>
            <person name="Goodisman M.A.D."/>
        </authorList>
    </citation>
    <scope>NUCLEOTIDE SEQUENCE [LARGE SCALE GENOMIC DNA]</scope>
    <source>
        <strain evidence="1">232</strain>
        <tissue evidence="1">Head and thorax</tissue>
    </source>
</reference>
<organism evidence="1 2">
    <name type="scientific">Vespula maculifrons</name>
    <name type="common">Eastern yellow jacket</name>
    <name type="synonym">Wasp</name>
    <dbReference type="NCBI Taxonomy" id="7453"/>
    <lineage>
        <taxon>Eukaryota</taxon>
        <taxon>Metazoa</taxon>
        <taxon>Ecdysozoa</taxon>
        <taxon>Arthropoda</taxon>
        <taxon>Hexapoda</taxon>
        <taxon>Insecta</taxon>
        <taxon>Pterygota</taxon>
        <taxon>Neoptera</taxon>
        <taxon>Endopterygota</taxon>
        <taxon>Hymenoptera</taxon>
        <taxon>Apocrita</taxon>
        <taxon>Aculeata</taxon>
        <taxon>Vespoidea</taxon>
        <taxon>Vespidae</taxon>
        <taxon>Vespinae</taxon>
        <taxon>Vespula</taxon>
    </lineage>
</organism>
<protein>
    <submittedName>
        <fullName evidence="1">Uncharacterized protein</fullName>
    </submittedName>
</protein>